<protein>
    <submittedName>
        <fullName evidence="2">Uncharacterized protein</fullName>
    </submittedName>
</protein>
<evidence type="ECO:0000313" key="2">
    <source>
        <dbReference type="EMBL" id="KAK0577299.1"/>
    </source>
</evidence>
<evidence type="ECO:0000256" key="1">
    <source>
        <dbReference type="SAM" id="MobiDB-lite"/>
    </source>
</evidence>
<comment type="caution">
    <text evidence="2">The sequence shown here is derived from an EMBL/GenBank/DDBJ whole genome shotgun (WGS) entry which is preliminary data.</text>
</comment>
<accession>A0AA39V3I1</accession>
<reference evidence="2" key="1">
    <citation type="journal article" date="2022" name="Plant J.">
        <title>Strategies of tolerance reflected in two North American maple genomes.</title>
        <authorList>
            <person name="McEvoy S.L."/>
            <person name="Sezen U.U."/>
            <person name="Trouern-Trend A."/>
            <person name="McMahon S.M."/>
            <person name="Schaberg P.G."/>
            <person name="Yang J."/>
            <person name="Wegrzyn J.L."/>
            <person name="Swenson N.G."/>
        </authorList>
    </citation>
    <scope>NUCLEOTIDE SEQUENCE</scope>
    <source>
        <strain evidence="2">NS2018</strain>
    </source>
</reference>
<dbReference type="EMBL" id="JAUESC010000386">
    <property type="protein sequence ID" value="KAK0577299.1"/>
    <property type="molecule type" value="Genomic_DNA"/>
</dbReference>
<dbReference type="Proteomes" id="UP001168877">
    <property type="component" value="Unassembled WGS sequence"/>
</dbReference>
<keyword evidence="3" id="KW-1185">Reference proteome</keyword>
<dbReference type="AlphaFoldDB" id="A0AA39V3I1"/>
<sequence length="158" mass="17192">MSGNMGKRLTWNKSSNGAGAGAGVVTAKARSLMGAYMGGSSMKSCLDSLKVEIFYVFKATKNFAQAETCMKIDAVKIQKVEILKEHRLKPPTKSVSKMKVENKKRRREMVRTRGLKQKTTPAGSTPGISISEAHAAQRAVEEAAKKREEDTAVCIEGK</sequence>
<feature type="region of interest" description="Disordered" evidence="1">
    <location>
        <begin position="88"/>
        <end position="130"/>
    </location>
</feature>
<evidence type="ECO:0000313" key="3">
    <source>
        <dbReference type="Proteomes" id="UP001168877"/>
    </source>
</evidence>
<proteinExistence type="predicted"/>
<organism evidence="2 3">
    <name type="scientific">Acer saccharum</name>
    <name type="common">Sugar maple</name>
    <dbReference type="NCBI Taxonomy" id="4024"/>
    <lineage>
        <taxon>Eukaryota</taxon>
        <taxon>Viridiplantae</taxon>
        <taxon>Streptophyta</taxon>
        <taxon>Embryophyta</taxon>
        <taxon>Tracheophyta</taxon>
        <taxon>Spermatophyta</taxon>
        <taxon>Magnoliopsida</taxon>
        <taxon>eudicotyledons</taxon>
        <taxon>Gunneridae</taxon>
        <taxon>Pentapetalae</taxon>
        <taxon>rosids</taxon>
        <taxon>malvids</taxon>
        <taxon>Sapindales</taxon>
        <taxon>Sapindaceae</taxon>
        <taxon>Hippocastanoideae</taxon>
        <taxon>Acereae</taxon>
        <taxon>Acer</taxon>
    </lineage>
</organism>
<reference evidence="2" key="2">
    <citation type="submission" date="2023-06" db="EMBL/GenBank/DDBJ databases">
        <authorList>
            <person name="Swenson N.G."/>
            <person name="Wegrzyn J.L."/>
            <person name="Mcevoy S.L."/>
        </authorList>
    </citation>
    <scope>NUCLEOTIDE SEQUENCE</scope>
    <source>
        <strain evidence="2">NS2018</strain>
        <tissue evidence="2">Leaf</tissue>
    </source>
</reference>
<feature type="compositionally biased region" description="Polar residues" evidence="1">
    <location>
        <begin position="117"/>
        <end position="128"/>
    </location>
</feature>
<name>A0AA39V3I1_ACESA</name>
<feature type="compositionally biased region" description="Basic residues" evidence="1">
    <location>
        <begin position="102"/>
        <end position="116"/>
    </location>
</feature>
<gene>
    <name evidence="2" type="ORF">LWI29_030969</name>
</gene>